<organism evidence="19 20">
    <name type="scientific">Tropicimonas isoalkanivorans</name>
    <dbReference type="NCBI Taxonomy" id="441112"/>
    <lineage>
        <taxon>Bacteria</taxon>
        <taxon>Pseudomonadati</taxon>
        <taxon>Pseudomonadota</taxon>
        <taxon>Alphaproteobacteria</taxon>
        <taxon>Rhodobacterales</taxon>
        <taxon>Roseobacteraceae</taxon>
        <taxon>Tropicimonas</taxon>
    </lineage>
</organism>
<comment type="caution">
    <text evidence="16">Lacks conserved residue(s) required for the propagation of feature annotation.</text>
</comment>
<dbReference type="GO" id="GO:0005886">
    <property type="term" value="C:plasma membrane"/>
    <property type="evidence" value="ECO:0007669"/>
    <property type="project" value="UniProtKB-SubCell"/>
</dbReference>
<evidence type="ECO:0000256" key="12">
    <source>
        <dbReference type="ARBA" id="ARBA00023065"/>
    </source>
</evidence>
<dbReference type="EMBL" id="FOLG01000001">
    <property type="protein sequence ID" value="SFB76444.1"/>
    <property type="molecule type" value="Genomic_DNA"/>
</dbReference>
<gene>
    <name evidence="16" type="primary">nqrC</name>
    <name evidence="19" type="ORF">SAMN04488094_101370</name>
</gene>
<evidence type="ECO:0000256" key="3">
    <source>
        <dbReference type="ARBA" id="ARBA00022519"/>
    </source>
</evidence>
<keyword evidence="3" id="KW-0997">Cell inner membrane</keyword>
<keyword evidence="9 16" id="KW-1133">Transmembrane helix</keyword>
<comment type="subcellular location">
    <subcellularLocation>
        <location evidence="16">Cell membrane</location>
        <topology evidence="16">Single-pass membrane protein</topology>
    </subcellularLocation>
</comment>
<dbReference type="PIRSF" id="PIRSF009437">
    <property type="entry name" value="NQR-1_subunit_C"/>
    <property type="match status" value="1"/>
</dbReference>
<keyword evidence="8 16" id="KW-1278">Translocase</keyword>
<feature type="domain" description="FMN-binding" evidence="18">
    <location>
        <begin position="158"/>
        <end position="257"/>
    </location>
</feature>
<evidence type="ECO:0000256" key="5">
    <source>
        <dbReference type="ARBA" id="ARBA00022630"/>
    </source>
</evidence>
<keyword evidence="7 16" id="KW-0812">Transmembrane</keyword>
<accession>A0A1I1DNL2</accession>
<feature type="transmembrane region" description="Helical" evidence="16">
    <location>
        <begin position="28"/>
        <end position="49"/>
    </location>
</feature>
<keyword evidence="10 16" id="KW-0520">NAD</keyword>
<keyword evidence="12 16" id="KW-0406">Ion transport</keyword>
<evidence type="ECO:0000313" key="19">
    <source>
        <dbReference type="EMBL" id="SFB76444.1"/>
    </source>
</evidence>
<sequence length="271" mass="29768">MPEPDSQETEGFLARFKALPVDSVQKTFFVAVTLCLFCSMVVAAAAVSLRPVQEANKLRDKRINILQVAGLYEPGTDVDEAFAAFEPRVVDLESGTFTDRFDATTFDDKQAAEDVTLSMPLEDDPASIGRRLNYATVYLLNDEQGNLDKIILPVYGYGLWSTLYGFIALEENGNDIYGLQFYEHAETPGLGAEVDNPRWKALWNGKKLRDDDGDLKITVAKGVPSPAMEPFHVDALAGATLTSNGVDNLVRFWMGEQGFAPFLDNLKAGAV</sequence>
<keyword evidence="14 16" id="KW-0472">Membrane</keyword>
<evidence type="ECO:0000256" key="9">
    <source>
        <dbReference type="ARBA" id="ARBA00022989"/>
    </source>
</evidence>
<evidence type="ECO:0000313" key="20">
    <source>
        <dbReference type="Proteomes" id="UP000198728"/>
    </source>
</evidence>
<evidence type="ECO:0000256" key="7">
    <source>
        <dbReference type="ARBA" id="ARBA00022692"/>
    </source>
</evidence>
<keyword evidence="20" id="KW-1185">Reference proteome</keyword>
<evidence type="ECO:0000256" key="14">
    <source>
        <dbReference type="ARBA" id="ARBA00023136"/>
    </source>
</evidence>
<dbReference type="AlphaFoldDB" id="A0A1I1DNL2"/>
<keyword evidence="1 16" id="KW-0813">Transport</keyword>
<comment type="function">
    <text evidence="16">NQR complex catalyzes the reduction of ubiquinone-1 to ubiquinol by two successive reactions, coupled with the transport of Na(+) ions from the cytoplasm to the periplasm. NqrA to NqrE are probably involved in the second step, the conversion of ubisemiquinone to ubiquinol.</text>
</comment>
<evidence type="ECO:0000259" key="18">
    <source>
        <dbReference type="SMART" id="SM00900"/>
    </source>
</evidence>
<keyword evidence="2 16" id="KW-1003">Cell membrane</keyword>
<dbReference type="OrthoDB" id="9786835at2"/>
<comment type="cofactor">
    <cofactor evidence="16 17">
        <name>FMN</name>
        <dbReference type="ChEBI" id="CHEBI:58210"/>
    </cofactor>
</comment>
<evidence type="ECO:0000256" key="8">
    <source>
        <dbReference type="ARBA" id="ARBA00022967"/>
    </source>
</evidence>
<keyword evidence="5 16" id="KW-0285">Flavoprotein</keyword>
<keyword evidence="11 16" id="KW-0915">Sodium</keyword>
<evidence type="ECO:0000256" key="1">
    <source>
        <dbReference type="ARBA" id="ARBA00022448"/>
    </source>
</evidence>
<evidence type="ECO:0000256" key="13">
    <source>
        <dbReference type="ARBA" id="ARBA00023075"/>
    </source>
</evidence>
<dbReference type="RefSeq" id="WP_093358882.1">
    <property type="nucleotide sequence ID" value="NZ_FOLG01000001.1"/>
</dbReference>
<dbReference type="InterPro" id="IPR007329">
    <property type="entry name" value="FMN-bd"/>
</dbReference>
<comment type="similarity">
    <text evidence="16 17">Belongs to the NqrC family.</text>
</comment>
<keyword evidence="15 16" id="KW-0739">Sodium transport</keyword>
<comment type="catalytic activity">
    <reaction evidence="16 17">
        <text>a ubiquinone + n Na(+)(in) + NADH + H(+) = a ubiquinol + n Na(+)(out) + NAD(+)</text>
        <dbReference type="Rhea" id="RHEA:47748"/>
        <dbReference type="Rhea" id="RHEA-COMP:9565"/>
        <dbReference type="Rhea" id="RHEA-COMP:9566"/>
        <dbReference type="ChEBI" id="CHEBI:15378"/>
        <dbReference type="ChEBI" id="CHEBI:16389"/>
        <dbReference type="ChEBI" id="CHEBI:17976"/>
        <dbReference type="ChEBI" id="CHEBI:29101"/>
        <dbReference type="ChEBI" id="CHEBI:57540"/>
        <dbReference type="ChEBI" id="CHEBI:57945"/>
        <dbReference type="EC" id="7.2.1.1"/>
    </reaction>
</comment>
<dbReference type="InterPro" id="IPR010204">
    <property type="entry name" value="NqrC"/>
</dbReference>
<evidence type="ECO:0000256" key="2">
    <source>
        <dbReference type="ARBA" id="ARBA00022475"/>
    </source>
</evidence>
<dbReference type="Proteomes" id="UP000198728">
    <property type="component" value="Unassembled WGS sequence"/>
</dbReference>
<dbReference type="GO" id="GO:0010181">
    <property type="term" value="F:FMN binding"/>
    <property type="evidence" value="ECO:0007669"/>
    <property type="project" value="UniProtKB-UniRule"/>
</dbReference>
<evidence type="ECO:0000256" key="4">
    <source>
        <dbReference type="ARBA" id="ARBA00022553"/>
    </source>
</evidence>
<proteinExistence type="inferred from homology"/>
<evidence type="ECO:0000256" key="10">
    <source>
        <dbReference type="ARBA" id="ARBA00023027"/>
    </source>
</evidence>
<dbReference type="SMART" id="SM00900">
    <property type="entry name" value="FMN_bind"/>
    <property type="match status" value="1"/>
</dbReference>
<dbReference type="PANTHER" id="PTHR37838">
    <property type="entry name" value="NA(+)-TRANSLOCATING NADH-QUINONE REDUCTASE SUBUNIT C"/>
    <property type="match status" value="1"/>
</dbReference>
<comment type="subunit">
    <text evidence="16 17">Composed of six subunits; NqrA, NqrB, NqrC, NqrD, NqrE and NqrF.</text>
</comment>
<dbReference type="NCBIfam" id="TIGR01938">
    <property type="entry name" value="nqrC"/>
    <property type="match status" value="1"/>
</dbReference>
<evidence type="ECO:0000256" key="16">
    <source>
        <dbReference type="HAMAP-Rule" id="MF_00427"/>
    </source>
</evidence>
<dbReference type="GO" id="GO:0016655">
    <property type="term" value="F:oxidoreductase activity, acting on NAD(P)H, quinone or similar compound as acceptor"/>
    <property type="evidence" value="ECO:0007669"/>
    <property type="project" value="UniProtKB-UniRule"/>
</dbReference>
<keyword evidence="13 16" id="KW-0830">Ubiquinone</keyword>
<dbReference type="GO" id="GO:0006814">
    <property type="term" value="P:sodium ion transport"/>
    <property type="evidence" value="ECO:0007669"/>
    <property type="project" value="UniProtKB-UniRule"/>
</dbReference>
<dbReference type="EC" id="7.2.1.1" evidence="16 17"/>
<dbReference type="Pfam" id="PF04205">
    <property type="entry name" value="FMN_bind"/>
    <property type="match status" value="1"/>
</dbReference>
<evidence type="ECO:0000256" key="17">
    <source>
        <dbReference type="PIRNR" id="PIRNR009437"/>
    </source>
</evidence>
<dbReference type="NCBIfam" id="NF003749">
    <property type="entry name" value="PRK05346.1-5"/>
    <property type="match status" value="1"/>
</dbReference>
<dbReference type="PANTHER" id="PTHR37838:SF1">
    <property type="entry name" value="NA(+)-TRANSLOCATING NADH-QUINONE REDUCTASE SUBUNIT C"/>
    <property type="match status" value="1"/>
</dbReference>
<name>A0A1I1DNL2_9RHOB</name>
<keyword evidence="6 16" id="KW-0288">FMN</keyword>
<keyword evidence="4 16" id="KW-0597">Phosphoprotein</keyword>
<protein>
    <recommendedName>
        <fullName evidence="16 17">Na(+)-translocating NADH-quinone reductase subunit C</fullName>
        <shortName evidence="16 17">Na(+)-NQR subunit C</shortName>
        <shortName evidence="16 17">Na(+)-translocating NQR subunit C</shortName>
        <ecNumber evidence="16 17">7.2.1.1</ecNumber>
    </recommendedName>
    <alternativeName>
        <fullName evidence="16 17">NQR complex subunit C</fullName>
    </alternativeName>
    <alternativeName>
        <fullName evidence="16 17">NQR-1 subunit C</fullName>
    </alternativeName>
</protein>
<evidence type="ECO:0000256" key="6">
    <source>
        <dbReference type="ARBA" id="ARBA00022643"/>
    </source>
</evidence>
<dbReference type="STRING" id="441112.SAMN04488094_101370"/>
<dbReference type="HAMAP" id="MF_00427">
    <property type="entry name" value="NqrC"/>
    <property type="match status" value="1"/>
</dbReference>
<evidence type="ECO:0000256" key="15">
    <source>
        <dbReference type="ARBA" id="ARBA00023201"/>
    </source>
</evidence>
<evidence type="ECO:0000256" key="11">
    <source>
        <dbReference type="ARBA" id="ARBA00023053"/>
    </source>
</evidence>
<reference evidence="19 20" key="1">
    <citation type="submission" date="2016-10" db="EMBL/GenBank/DDBJ databases">
        <authorList>
            <person name="de Groot N.N."/>
        </authorList>
    </citation>
    <scope>NUCLEOTIDE SEQUENCE [LARGE SCALE GENOMIC DNA]</scope>
    <source>
        <strain evidence="19 20">DSM 19548</strain>
    </source>
</reference>
<feature type="modified residue" description="FMN phosphoryl threonine" evidence="16">
    <location>
        <position position="240"/>
    </location>
</feature>